<evidence type="ECO:0000256" key="5">
    <source>
        <dbReference type="SAM" id="MobiDB-lite"/>
    </source>
</evidence>
<protein>
    <recommendedName>
        <fullName evidence="8">Gram-positive cocci surface proteins LPxTG domain-containing protein</fullName>
    </recommendedName>
</protein>
<name>A0A3G6JEJ0_9CORY</name>
<keyword evidence="6" id="KW-0812">Transmembrane</keyword>
<gene>
    <name evidence="9" type="ORF">CCHOA_10930</name>
</gene>
<feature type="signal peptide" evidence="7">
    <location>
        <begin position="1"/>
        <end position="19"/>
    </location>
</feature>
<feature type="region of interest" description="Disordered" evidence="5">
    <location>
        <begin position="236"/>
        <end position="270"/>
    </location>
</feature>
<keyword evidence="4" id="KW-0572">Peptidoglycan-anchor</keyword>
<keyword evidence="1" id="KW-0134">Cell wall</keyword>
<evidence type="ECO:0000313" key="10">
    <source>
        <dbReference type="Proteomes" id="UP000269019"/>
    </source>
</evidence>
<proteinExistence type="predicted"/>
<accession>A0A3G6JEJ0</accession>
<dbReference type="AlphaFoldDB" id="A0A3G6JEJ0"/>
<evidence type="ECO:0000256" key="1">
    <source>
        <dbReference type="ARBA" id="ARBA00022512"/>
    </source>
</evidence>
<dbReference type="Proteomes" id="UP000269019">
    <property type="component" value="Chromosome"/>
</dbReference>
<dbReference type="Gene3D" id="2.60.40.10">
    <property type="entry name" value="Immunoglobulins"/>
    <property type="match status" value="1"/>
</dbReference>
<dbReference type="EMBL" id="CP033896">
    <property type="protein sequence ID" value="AZA14564.1"/>
    <property type="molecule type" value="Genomic_DNA"/>
</dbReference>
<keyword evidence="6" id="KW-0472">Membrane</keyword>
<feature type="region of interest" description="Disordered" evidence="5">
    <location>
        <begin position="187"/>
        <end position="213"/>
    </location>
</feature>
<evidence type="ECO:0000313" key="9">
    <source>
        <dbReference type="EMBL" id="AZA14564.1"/>
    </source>
</evidence>
<dbReference type="InterPro" id="IPR013783">
    <property type="entry name" value="Ig-like_fold"/>
</dbReference>
<feature type="transmembrane region" description="Helical" evidence="6">
    <location>
        <begin position="283"/>
        <end position="301"/>
    </location>
</feature>
<evidence type="ECO:0000259" key="8">
    <source>
        <dbReference type="PROSITE" id="PS50847"/>
    </source>
</evidence>
<dbReference type="GO" id="GO:0005975">
    <property type="term" value="P:carbohydrate metabolic process"/>
    <property type="evidence" value="ECO:0007669"/>
    <property type="project" value="UniProtKB-ARBA"/>
</dbReference>
<evidence type="ECO:0000256" key="6">
    <source>
        <dbReference type="SAM" id="Phobius"/>
    </source>
</evidence>
<dbReference type="PROSITE" id="PS50847">
    <property type="entry name" value="GRAM_POS_ANCHORING"/>
    <property type="match status" value="1"/>
</dbReference>
<feature type="domain" description="Gram-positive cocci surface proteins LPxTG" evidence="8">
    <location>
        <begin position="274"/>
        <end position="307"/>
    </location>
</feature>
<evidence type="ECO:0000256" key="2">
    <source>
        <dbReference type="ARBA" id="ARBA00022525"/>
    </source>
</evidence>
<dbReference type="OrthoDB" id="4393824at2"/>
<evidence type="ECO:0000256" key="7">
    <source>
        <dbReference type="SAM" id="SignalP"/>
    </source>
</evidence>
<keyword evidence="3 7" id="KW-0732">Signal</keyword>
<dbReference type="InterPro" id="IPR019931">
    <property type="entry name" value="LPXTG_anchor"/>
</dbReference>
<keyword evidence="2" id="KW-0964">Secreted</keyword>
<sequence precursor="true">MQKRLVARRWATVMTAVFLGVSATFFPVGTQLPQAQAIAITGDVTGLNPADIDLNRTVTLTVNKDAGNPFDEPAEDMEPHTNVGRELLLVEFSGFNVSDPADYERAKQLTTLDAQDLPIANTYKQRTDAQGQAVFGGLRPGVYLLGEEVRETEKASYHTVPSLLILPVGAEGKAWVYNVSIDAKDELTKPKPEVPTPPTTVKPKPGEELEPGSSAEIGLGLIPLIIGGFLLGSASSQVPEPPMPPVQPSPTESPAPTTTPTPAKQQPTKGIPKLARTGANVDAIALLAVLLVVLGGGAVVASRKRAS</sequence>
<feature type="chain" id="PRO_5039167292" description="Gram-positive cocci surface proteins LPxTG domain-containing protein" evidence="7">
    <location>
        <begin position="20"/>
        <end position="307"/>
    </location>
</feature>
<dbReference type="KEGG" id="ccho:CCHOA_10930"/>
<feature type="compositionally biased region" description="Low complexity" evidence="5">
    <location>
        <begin position="260"/>
        <end position="269"/>
    </location>
</feature>
<feature type="compositionally biased region" description="Pro residues" evidence="5">
    <location>
        <begin position="239"/>
        <end position="259"/>
    </location>
</feature>
<evidence type="ECO:0000256" key="4">
    <source>
        <dbReference type="ARBA" id="ARBA00023088"/>
    </source>
</evidence>
<evidence type="ECO:0000256" key="3">
    <source>
        <dbReference type="ARBA" id="ARBA00022729"/>
    </source>
</evidence>
<keyword evidence="6" id="KW-1133">Transmembrane helix</keyword>
<organism evidence="9 10">
    <name type="scientific">Corynebacterium choanae</name>
    <dbReference type="NCBI Taxonomy" id="1862358"/>
    <lineage>
        <taxon>Bacteria</taxon>
        <taxon>Bacillati</taxon>
        <taxon>Actinomycetota</taxon>
        <taxon>Actinomycetes</taxon>
        <taxon>Mycobacteriales</taxon>
        <taxon>Corynebacteriaceae</taxon>
        <taxon>Corynebacterium</taxon>
    </lineage>
</organism>
<keyword evidence="10" id="KW-1185">Reference proteome</keyword>
<dbReference type="RefSeq" id="WP_123930076.1">
    <property type="nucleotide sequence ID" value="NZ_CP033896.1"/>
</dbReference>
<reference evidence="9 10" key="1">
    <citation type="submission" date="2018-11" db="EMBL/GenBank/DDBJ databases">
        <authorList>
            <person name="Kleinhagauer T."/>
            <person name="Glaeser S.P."/>
            <person name="Spergser J."/>
            <person name="Ruckert C."/>
            <person name="Kaempfer P."/>
            <person name="Busse H.-J."/>
        </authorList>
    </citation>
    <scope>NUCLEOTIDE SEQUENCE [LARGE SCALE GENOMIC DNA]</scope>
    <source>
        <strain evidence="9 10">200CH</strain>
    </source>
</reference>